<evidence type="ECO:0000256" key="1">
    <source>
        <dbReference type="SAM" id="SignalP"/>
    </source>
</evidence>
<dbReference type="RefSeq" id="WP_204196043.1">
    <property type="nucleotide sequence ID" value="NZ_JAFEMC010000001.1"/>
</dbReference>
<dbReference type="Pfam" id="PF16233">
    <property type="entry name" value="DUF4893"/>
    <property type="match status" value="1"/>
</dbReference>
<keyword evidence="1" id="KW-0732">Signal</keyword>
<protein>
    <submittedName>
        <fullName evidence="2">DUF4893 domain-containing protein</fullName>
    </submittedName>
</protein>
<reference evidence="2 3" key="1">
    <citation type="submission" date="2020-12" db="EMBL/GenBank/DDBJ databases">
        <title>Sphingomonas sp.</title>
        <authorList>
            <person name="Kim M.K."/>
        </authorList>
    </citation>
    <scope>NUCLEOTIDE SEQUENCE [LARGE SCALE GENOMIC DNA]</scope>
    <source>
        <strain evidence="2 3">BT552</strain>
    </source>
</reference>
<keyword evidence="3" id="KW-1185">Reference proteome</keyword>
<evidence type="ECO:0000313" key="3">
    <source>
        <dbReference type="Proteomes" id="UP000763641"/>
    </source>
</evidence>
<evidence type="ECO:0000313" key="2">
    <source>
        <dbReference type="EMBL" id="MBM6575933.1"/>
    </source>
</evidence>
<organism evidence="2 3">
    <name type="scientific">Sphingomonas longa</name>
    <dbReference type="NCBI Taxonomy" id="2778730"/>
    <lineage>
        <taxon>Bacteria</taxon>
        <taxon>Pseudomonadati</taxon>
        <taxon>Pseudomonadota</taxon>
        <taxon>Alphaproteobacteria</taxon>
        <taxon>Sphingomonadales</taxon>
        <taxon>Sphingomonadaceae</taxon>
        <taxon>Sphingomonas</taxon>
    </lineage>
</organism>
<accession>A0ABS2D4U0</accession>
<dbReference type="InterPro" id="IPR032609">
    <property type="entry name" value="DUF4893"/>
</dbReference>
<feature type="signal peptide" evidence="1">
    <location>
        <begin position="1"/>
        <end position="23"/>
    </location>
</feature>
<gene>
    <name evidence="2" type="ORF">ILT43_06075</name>
</gene>
<comment type="caution">
    <text evidence="2">The sequence shown here is derived from an EMBL/GenBank/DDBJ whole genome shotgun (WGS) entry which is preliminary data.</text>
</comment>
<dbReference type="EMBL" id="JAFEMC010000001">
    <property type="protein sequence ID" value="MBM6575933.1"/>
    <property type="molecule type" value="Genomic_DNA"/>
</dbReference>
<sequence length="199" mass="21644">MRRAPAAVTAAAALLVVASAGQAADWRRTATPNDRGRLRGWRDAWVAALTQARSTPDGAAAIARDRVLYDPDHALVDPVPPAGDYRCRTVKLGGGDALSFVPHEWFRCRVGQGKDPASFAKTTGSQRPVGTLYPDTDARAVFLGTLALGDETRAMPYGRDRSRDMAGIVERIGERRWRMVLPYPAFESTLDVIELVPAE</sequence>
<dbReference type="Proteomes" id="UP000763641">
    <property type="component" value="Unassembled WGS sequence"/>
</dbReference>
<proteinExistence type="predicted"/>
<feature type="chain" id="PRO_5045912946" evidence="1">
    <location>
        <begin position="24"/>
        <end position="199"/>
    </location>
</feature>
<name>A0ABS2D4U0_9SPHN</name>